<dbReference type="Proteomes" id="UP001243375">
    <property type="component" value="Unassembled WGS sequence"/>
</dbReference>
<name>A0ACC2WJG6_9TREE</name>
<gene>
    <name evidence="1" type="ORF">QFC22_006597</name>
</gene>
<evidence type="ECO:0000313" key="2">
    <source>
        <dbReference type="Proteomes" id="UP001243375"/>
    </source>
</evidence>
<organism evidence="1 2">
    <name type="scientific">Naganishia vaughanmartiniae</name>
    <dbReference type="NCBI Taxonomy" id="1424756"/>
    <lineage>
        <taxon>Eukaryota</taxon>
        <taxon>Fungi</taxon>
        <taxon>Dikarya</taxon>
        <taxon>Basidiomycota</taxon>
        <taxon>Agaricomycotina</taxon>
        <taxon>Tremellomycetes</taxon>
        <taxon>Filobasidiales</taxon>
        <taxon>Filobasidiaceae</taxon>
        <taxon>Naganishia</taxon>
    </lineage>
</organism>
<sequence>MSIPPPPKKVLAANIDETNAEKYDLLYTYASSLQTDRLLTLPEWIRANEPTGSYIGPPPTYQLKLDWSRGEEPVRVLHRAMETCFGLPPMPGWEIWIRGDQLILLVGDFRKEFLRLKGLREDVKDLDLWVDTLLEELKRIYTMPAPSVPSSTARAPIEQSLERTETQPRRSTRSPSRPPGLNEPPIPRILPTETVGRPPGHKTSTSSTRKQKSPQPPPMSPVIPTDETACPPTQPYASTSSASVTYGPSHGRPDRSKNSDPTREVSQRAKGKQAKAVGPMALREESTSVSPVRSSTGLHPLLTRPYVNPVVHHLAIPIQDASLRQGRSALSLATGSNTNSLDRRSVKALRNLDAAQALLDAEEESEEVDPEDGEEAEVDDGDVFDSQGYHNTMASQGNFVKFFAFQHMV</sequence>
<keyword evidence="2" id="KW-1185">Reference proteome</keyword>
<protein>
    <submittedName>
        <fullName evidence="1">Uncharacterized protein</fullName>
    </submittedName>
</protein>
<reference evidence="1" key="1">
    <citation type="submission" date="2023-04" db="EMBL/GenBank/DDBJ databases">
        <title>Draft Genome sequencing of Naganishia species isolated from polar environments using Oxford Nanopore Technology.</title>
        <authorList>
            <person name="Leo P."/>
            <person name="Venkateswaran K."/>
        </authorList>
    </citation>
    <scope>NUCLEOTIDE SEQUENCE</scope>
    <source>
        <strain evidence="1">MNA-CCFEE 5425</strain>
    </source>
</reference>
<dbReference type="EMBL" id="JASBWU010000032">
    <property type="protein sequence ID" value="KAJ9111222.1"/>
    <property type="molecule type" value="Genomic_DNA"/>
</dbReference>
<comment type="caution">
    <text evidence="1">The sequence shown here is derived from an EMBL/GenBank/DDBJ whole genome shotgun (WGS) entry which is preliminary data.</text>
</comment>
<proteinExistence type="predicted"/>
<accession>A0ACC2WJG6</accession>
<evidence type="ECO:0000313" key="1">
    <source>
        <dbReference type="EMBL" id="KAJ9111222.1"/>
    </source>
</evidence>